<evidence type="ECO:0000256" key="3">
    <source>
        <dbReference type="ARBA" id="ARBA00013007"/>
    </source>
</evidence>
<evidence type="ECO:0000256" key="5">
    <source>
        <dbReference type="ARBA" id="ARBA00048772"/>
    </source>
</evidence>
<feature type="binding site" evidence="6">
    <location>
        <begin position="129"/>
        <end position="132"/>
    </location>
    <ligand>
        <name>carbamoyl phosphate</name>
        <dbReference type="ChEBI" id="CHEBI:58228"/>
    </ligand>
</feature>
<dbReference type="EMBL" id="CP036349">
    <property type="protein sequence ID" value="QDV72545.1"/>
    <property type="molecule type" value="Genomic_DNA"/>
</dbReference>
<evidence type="ECO:0000313" key="10">
    <source>
        <dbReference type="Proteomes" id="UP000316426"/>
    </source>
</evidence>
<dbReference type="RefSeq" id="WP_145107930.1">
    <property type="nucleotide sequence ID" value="NZ_CP036349.1"/>
</dbReference>
<dbReference type="InterPro" id="IPR002292">
    <property type="entry name" value="Orn/put_carbamltrans"/>
</dbReference>
<dbReference type="InterPro" id="IPR006130">
    <property type="entry name" value="Asp/Orn_carbamoylTrfase"/>
</dbReference>
<proteinExistence type="inferred from homology"/>
<keyword evidence="4 6" id="KW-0808">Transferase</keyword>
<dbReference type="Pfam" id="PF00185">
    <property type="entry name" value="OTCace"/>
    <property type="match status" value="1"/>
</dbReference>
<dbReference type="InterPro" id="IPR006132">
    <property type="entry name" value="Asp/Orn_carbamoyltranf_P-bd"/>
</dbReference>
<dbReference type="GO" id="GO:0016597">
    <property type="term" value="F:amino acid binding"/>
    <property type="evidence" value="ECO:0007669"/>
    <property type="project" value="InterPro"/>
</dbReference>
<comment type="catalytic activity">
    <reaction evidence="5 6">
        <text>carbamoyl phosphate + L-ornithine = L-citrulline + phosphate + H(+)</text>
        <dbReference type="Rhea" id="RHEA:19513"/>
        <dbReference type="ChEBI" id="CHEBI:15378"/>
        <dbReference type="ChEBI" id="CHEBI:43474"/>
        <dbReference type="ChEBI" id="CHEBI:46911"/>
        <dbReference type="ChEBI" id="CHEBI:57743"/>
        <dbReference type="ChEBI" id="CHEBI:58228"/>
        <dbReference type="EC" id="2.1.3.3"/>
    </reaction>
</comment>
<protein>
    <recommendedName>
        <fullName evidence="3 6">Ornithine carbamoyltransferase</fullName>
        <shortName evidence="6">OTCase</shortName>
        <ecNumber evidence="3 6">2.1.3.3</ecNumber>
    </recommendedName>
</protein>
<feature type="domain" description="Aspartate/ornithine carbamoyltransferase Asp/Orn-binding" evidence="7">
    <location>
        <begin position="153"/>
        <end position="306"/>
    </location>
</feature>
<reference evidence="9 10" key="1">
    <citation type="submission" date="2019-02" db="EMBL/GenBank/DDBJ databases">
        <title>Deep-cultivation of Planctomycetes and their phenomic and genomic characterization uncovers novel biology.</title>
        <authorList>
            <person name="Wiegand S."/>
            <person name="Jogler M."/>
            <person name="Boedeker C."/>
            <person name="Pinto D."/>
            <person name="Vollmers J."/>
            <person name="Rivas-Marin E."/>
            <person name="Kohn T."/>
            <person name="Peeters S.H."/>
            <person name="Heuer A."/>
            <person name="Rast P."/>
            <person name="Oberbeckmann S."/>
            <person name="Bunk B."/>
            <person name="Jeske O."/>
            <person name="Meyerdierks A."/>
            <person name="Storesund J.E."/>
            <person name="Kallscheuer N."/>
            <person name="Luecker S."/>
            <person name="Lage O.M."/>
            <person name="Pohl T."/>
            <person name="Merkel B.J."/>
            <person name="Hornburger P."/>
            <person name="Mueller R.-W."/>
            <person name="Bruemmer F."/>
            <person name="Labrenz M."/>
            <person name="Spormann A.M."/>
            <person name="Op den Camp H."/>
            <person name="Overmann J."/>
            <person name="Amann R."/>
            <person name="Jetten M.S.M."/>
            <person name="Mascher T."/>
            <person name="Medema M.H."/>
            <person name="Devos D.P."/>
            <person name="Kaster A.-K."/>
            <person name="Ovreas L."/>
            <person name="Rohde M."/>
            <person name="Galperin M.Y."/>
            <person name="Jogler C."/>
        </authorList>
    </citation>
    <scope>NUCLEOTIDE SEQUENCE [LARGE SCALE GENOMIC DNA]</scope>
    <source>
        <strain evidence="9 10">Spa11</strain>
    </source>
</reference>
<comment type="caution">
    <text evidence="6">Lacks conserved residue(s) required for the propagation of feature annotation.</text>
</comment>
<dbReference type="Pfam" id="PF02729">
    <property type="entry name" value="OTCace_N"/>
    <property type="match status" value="1"/>
</dbReference>
<sequence>MRHFITLDDVTTAQIETIFALTTDLKQKLKQGVREPLLPGRVLALLFEKPSLRTRVSFESCMAHLGGSSLMLGADTGFGSPRESLADFARVLTQMVDVVVIRSKRHDTVTEFAKNADCSVINGLTDISHPCQALADLYTVREHFAKQGGGNLKGRKIAWIGDANNVARSLAHGCARLGVEFVIAGPKGYQMAPDLLDKFRTQSPDAKLTVLEDPVEAVDGASAIYTDIWASMGQEHEADVRKKAFAGYQVNEALFAQAPDDAIFLHCLPAHRGEEVTDGVIDHERSLVVEQAANRLHVQKGILVWLLGSHA</sequence>
<dbReference type="GO" id="GO:0042450">
    <property type="term" value="P:L-arginine biosynthetic process via ornithine"/>
    <property type="evidence" value="ECO:0007669"/>
    <property type="project" value="UniProtKB-UniRule"/>
</dbReference>
<keyword evidence="6" id="KW-0963">Cytoplasm</keyword>
<feature type="binding site" evidence="6">
    <location>
        <position position="165"/>
    </location>
    <ligand>
        <name>L-ornithine</name>
        <dbReference type="ChEBI" id="CHEBI:46911"/>
    </ligand>
</feature>
<dbReference type="EC" id="2.1.3.3" evidence="3 6"/>
<dbReference type="PRINTS" id="PR00100">
    <property type="entry name" value="AOTCASE"/>
</dbReference>
<name>A0A518K455_9BACT</name>
<feature type="binding site" evidence="6">
    <location>
        <position position="227"/>
    </location>
    <ligand>
        <name>L-ornithine</name>
        <dbReference type="ChEBI" id="CHEBI:46911"/>
    </ligand>
</feature>
<feature type="binding site" evidence="6">
    <location>
        <begin position="231"/>
        <end position="232"/>
    </location>
    <ligand>
        <name>L-ornithine</name>
        <dbReference type="ChEBI" id="CHEBI:46911"/>
    </ligand>
</feature>
<feature type="binding site" evidence="6">
    <location>
        <begin position="267"/>
        <end position="268"/>
    </location>
    <ligand>
        <name>carbamoyl phosphate</name>
        <dbReference type="ChEBI" id="CHEBI:58228"/>
    </ligand>
</feature>
<feature type="binding site" evidence="6">
    <location>
        <position position="102"/>
    </location>
    <ligand>
        <name>carbamoyl phosphate</name>
        <dbReference type="ChEBI" id="CHEBI:58228"/>
    </ligand>
</feature>
<organism evidence="9 10">
    <name type="scientific">Botrimarina mediterranea</name>
    <dbReference type="NCBI Taxonomy" id="2528022"/>
    <lineage>
        <taxon>Bacteria</taxon>
        <taxon>Pseudomonadati</taxon>
        <taxon>Planctomycetota</taxon>
        <taxon>Planctomycetia</taxon>
        <taxon>Pirellulales</taxon>
        <taxon>Lacipirellulaceae</taxon>
        <taxon>Botrimarina</taxon>
    </lineage>
</organism>
<dbReference type="AlphaFoldDB" id="A0A518K455"/>
<evidence type="ECO:0000256" key="1">
    <source>
        <dbReference type="ARBA" id="ARBA00004975"/>
    </source>
</evidence>
<keyword evidence="10" id="KW-1185">Reference proteome</keyword>
<evidence type="ECO:0000259" key="7">
    <source>
        <dbReference type="Pfam" id="PF00185"/>
    </source>
</evidence>
<evidence type="ECO:0000256" key="6">
    <source>
        <dbReference type="HAMAP-Rule" id="MF_01109"/>
    </source>
</evidence>
<dbReference type="KEGG" id="bmei:Spa11_07230"/>
<accession>A0A518K455</accession>
<dbReference type="PRINTS" id="PR00102">
    <property type="entry name" value="OTCASE"/>
</dbReference>
<dbReference type="InterPro" id="IPR036901">
    <property type="entry name" value="Asp/Orn_carbamoylTrfase_sf"/>
</dbReference>
<dbReference type="FunFam" id="3.40.50.1370:FF:000008">
    <property type="entry name" value="Ornithine carbamoyltransferase"/>
    <property type="match status" value="1"/>
</dbReference>
<comment type="pathway">
    <text evidence="1">Amino-acid biosynthesis; L-arginine biosynthesis; L-arginine from L-ornithine and carbamoyl phosphate: step 1/3.</text>
</comment>
<feature type="domain" description="Aspartate/ornithine carbamoyltransferase carbamoyl-P binding" evidence="8">
    <location>
        <begin position="2"/>
        <end position="142"/>
    </location>
</feature>
<dbReference type="GO" id="GO:0019240">
    <property type="term" value="P:citrulline biosynthetic process"/>
    <property type="evidence" value="ECO:0007669"/>
    <property type="project" value="TreeGrafter"/>
</dbReference>
<dbReference type="Gene3D" id="3.40.50.1370">
    <property type="entry name" value="Aspartate/ornithine carbamoyltransferase"/>
    <property type="match status" value="2"/>
</dbReference>
<comment type="subcellular location">
    <subcellularLocation>
        <location evidence="6">Cytoplasm</location>
    </subcellularLocation>
</comment>
<dbReference type="GO" id="GO:0004585">
    <property type="term" value="F:ornithine carbamoyltransferase activity"/>
    <property type="evidence" value="ECO:0007669"/>
    <property type="project" value="UniProtKB-UniRule"/>
</dbReference>
<feature type="binding site" evidence="6">
    <location>
        <position position="295"/>
    </location>
    <ligand>
        <name>carbamoyl phosphate</name>
        <dbReference type="ChEBI" id="CHEBI:58228"/>
    </ligand>
</feature>
<dbReference type="Proteomes" id="UP000316426">
    <property type="component" value="Chromosome"/>
</dbReference>
<dbReference type="NCBIfam" id="NF001986">
    <property type="entry name" value="PRK00779.1"/>
    <property type="match status" value="1"/>
</dbReference>
<dbReference type="InterPro" id="IPR024904">
    <property type="entry name" value="OTCase_ArgI"/>
</dbReference>
<evidence type="ECO:0000313" key="9">
    <source>
        <dbReference type="EMBL" id="QDV72545.1"/>
    </source>
</evidence>
<dbReference type="PANTHER" id="PTHR45753">
    <property type="entry name" value="ORNITHINE CARBAMOYLTRANSFERASE, MITOCHONDRIAL"/>
    <property type="match status" value="1"/>
</dbReference>
<comment type="similarity">
    <text evidence="2 6">Belongs to the aspartate/ornithine carbamoyltransferase superfamily. OTCase family.</text>
</comment>
<evidence type="ECO:0000256" key="4">
    <source>
        <dbReference type="ARBA" id="ARBA00022679"/>
    </source>
</evidence>
<dbReference type="PANTHER" id="PTHR45753:SF3">
    <property type="entry name" value="ORNITHINE TRANSCARBAMYLASE, MITOCHONDRIAL"/>
    <property type="match status" value="1"/>
</dbReference>
<dbReference type="InterPro" id="IPR006131">
    <property type="entry name" value="Asp_carbamoyltransf_Asp/Orn-bd"/>
</dbReference>
<dbReference type="HAMAP" id="MF_01109">
    <property type="entry name" value="OTCase"/>
    <property type="match status" value="1"/>
</dbReference>
<dbReference type="NCBIfam" id="TIGR00658">
    <property type="entry name" value="orni_carb_tr"/>
    <property type="match status" value="1"/>
</dbReference>
<dbReference type="SUPFAM" id="SSF53671">
    <property type="entry name" value="Aspartate/ornithine carbamoyltransferase"/>
    <property type="match status" value="1"/>
</dbReference>
<dbReference type="GO" id="GO:0005737">
    <property type="term" value="C:cytoplasm"/>
    <property type="evidence" value="ECO:0007669"/>
    <property type="project" value="UniProtKB-SubCell"/>
</dbReference>
<gene>
    <name evidence="9" type="primary">argF</name>
    <name evidence="9" type="ORF">Spa11_07230</name>
</gene>
<evidence type="ECO:0000256" key="2">
    <source>
        <dbReference type="ARBA" id="ARBA00007805"/>
    </source>
</evidence>
<evidence type="ECO:0000259" key="8">
    <source>
        <dbReference type="Pfam" id="PF02729"/>
    </source>
</evidence>